<gene>
    <name evidence="2" type="ORF">SAMN02745823_02547</name>
</gene>
<dbReference type="AlphaFoldDB" id="A0A1M5YHU5"/>
<sequence length="143" mass="15112">MNISEILNIAIPALLTTVIIPFLATAITALTSYIKTKTNNAKLDKYFEMANDAVVTAVSEVMQTFVSEMKKAGTWDKDTAVKALEMAKLKAQEIMGVEALKALPEIVGDVEAWLNSKIEAATLAAKCTLPAVTPAPAATGATA</sequence>
<evidence type="ECO:0008006" key="4">
    <source>
        <dbReference type="Google" id="ProtNLM"/>
    </source>
</evidence>
<dbReference type="OrthoDB" id="2058587at2"/>
<dbReference type="STRING" id="1123282.SAMN02745823_02547"/>
<keyword evidence="1" id="KW-0472">Membrane</keyword>
<dbReference type="EMBL" id="FQXV01000008">
    <property type="protein sequence ID" value="SHI11504.1"/>
    <property type="molecule type" value="Genomic_DNA"/>
</dbReference>
<protein>
    <recommendedName>
        <fullName evidence="4">Bacteriophage holin of superfamily 6 (Holin_LLH)</fullName>
    </recommendedName>
</protein>
<evidence type="ECO:0000256" key="1">
    <source>
        <dbReference type="SAM" id="Phobius"/>
    </source>
</evidence>
<keyword evidence="3" id="KW-1185">Reference proteome</keyword>
<feature type="transmembrane region" description="Helical" evidence="1">
    <location>
        <begin position="6"/>
        <end position="34"/>
    </location>
</feature>
<evidence type="ECO:0000313" key="3">
    <source>
        <dbReference type="Proteomes" id="UP000183995"/>
    </source>
</evidence>
<keyword evidence="1" id="KW-1133">Transmembrane helix</keyword>
<dbReference type="Proteomes" id="UP000183995">
    <property type="component" value="Unassembled WGS sequence"/>
</dbReference>
<accession>A0A1M5YHU5</accession>
<name>A0A1M5YHU5_9FIRM</name>
<dbReference type="RefSeq" id="WP_073079588.1">
    <property type="nucleotide sequence ID" value="NZ_FQXV01000008.1"/>
</dbReference>
<reference evidence="2 3" key="1">
    <citation type="submission" date="2016-11" db="EMBL/GenBank/DDBJ databases">
        <authorList>
            <person name="Jaros S."/>
            <person name="Januszkiewicz K."/>
            <person name="Wedrychowicz H."/>
        </authorList>
    </citation>
    <scope>NUCLEOTIDE SEQUENCE [LARGE SCALE GENOMIC DNA]</scope>
    <source>
        <strain evidence="2 3">DSM 10068</strain>
    </source>
</reference>
<evidence type="ECO:0000313" key="2">
    <source>
        <dbReference type="EMBL" id="SHI11504.1"/>
    </source>
</evidence>
<organism evidence="2 3">
    <name type="scientific">Sporobacter termitidis DSM 10068</name>
    <dbReference type="NCBI Taxonomy" id="1123282"/>
    <lineage>
        <taxon>Bacteria</taxon>
        <taxon>Bacillati</taxon>
        <taxon>Bacillota</taxon>
        <taxon>Clostridia</taxon>
        <taxon>Eubacteriales</taxon>
        <taxon>Oscillospiraceae</taxon>
        <taxon>Sporobacter</taxon>
    </lineage>
</organism>
<keyword evidence="1" id="KW-0812">Transmembrane</keyword>
<proteinExistence type="predicted"/>